<evidence type="ECO:0000313" key="2">
    <source>
        <dbReference type="Proteomes" id="UP000003082"/>
    </source>
</evidence>
<dbReference type="Proteomes" id="UP000003082">
    <property type="component" value="Unassembled WGS sequence"/>
</dbReference>
<protein>
    <submittedName>
        <fullName evidence="1">Uncharacterized protein</fullName>
    </submittedName>
</protein>
<dbReference type="EMBL" id="ACFU01000007">
    <property type="protein sequence ID" value="EEF14405.1"/>
    <property type="molecule type" value="Genomic_DNA"/>
</dbReference>
<organism evidence="1 2">
    <name type="scientific">Campylobacter rectus RM3267</name>
    <dbReference type="NCBI Taxonomy" id="553218"/>
    <lineage>
        <taxon>Bacteria</taxon>
        <taxon>Pseudomonadati</taxon>
        <taxon>Campylobacterota</taxon>
        <taxon>Epsilonproteobacteria</taxon>
        <taxon>Campylobacterales</taxon>
        <taxon>Campylobacteraceae</taxon>
        <taxon>Campylobacter</taxon>
    </lineage>
</organism>
<dbReference type="AlphaFoldDB" id="B9D0Y0"/>
<comment type="caution">
    <text evidence="1">The sequence shown here is derived from an EMBL/GenBank/DDBJ whole genome shotgun (WGS) entry which is preliminary data.</text>
</comment>
<sequence>MAFIYFKASESGAAGRFIKRSFLGGLASWKFHLKIYLFLTSPRSLLFKNIVLVVTYYSFCISLS</sequence>
<accession>B9D0Y0</accession>
<proteinExistence type="predicted"/>
<name>B9D0Y0_CAMRE</name>
<gene>
    <name evidence="1" type="ORF">CAMRE0001_2786</name>
</gene>
<reference evidence="1 2" key="1">
    <citation type="submission" date="2008-08" db="EMBL/GenBank/DDBJ databases">
        <authorList>
            <person name="Madupu R."/>
            <person name="Durkin A.S."/>
            <person name="Torralba M."/>
            <person name="Methe B."/>
            <person name="Sutton G.G."/>
            <person name="Strausberg R.L."/>
            <person name="Nelson K.E."/>
        </authorList>
    </citation>
    <scope>NUCLEOTIDE SEQUENCE [LARGE SCALE GENOMIC DNA]</scope>
    <source>
        <strain evidence="1 2">RM3267</strain>
    </source>
</reference>
<keyword evidence="2" id="KW-1185">Reference proteome</keyword>
<evidence type="ECO:0000313" key="1">
    <source>
        <dbReference type="EMBL" id="EEF14405.1"/>
    </source>
</evidence>